<feature type="compositionally biased region" description="Basic and acidic residues" evidence="1">
    <location>
        <begin position="85"/>
        <end position="94"/>
    </location>
</feature>
<gene>
    <name evidence="2" type="ORF">AVDCRST_MAG79-539</name>
</gene>
<dbReference type="AlphaFoldDB" id="A0A6J4TKH4"/>
<accession>A0A6J4TKH4</accession>
<keyword evidence="2" id="KW-0808">Transferase</keyword>
<keyword evidence="2" id="KW-0032">Aminotransferase</keyword>
<feature type="compositionally biased region" description="Low complexity" evidence="1">
    <location>
        <begin position="139"/>
        <end position="151"/>
    </location>
</feature>
<feature type="region of interest" description="Disordered" evidence="1">
    <location>
        <begin position="1"/>
        <end position="151"/>
    </location>
</feature>
<feature type="compositionally biased region" description="Low complexity" evidence="1">
    <location>
        <begin position="1"/>
        <end position="14"/>
    </location>
</feature>
<sequence length="151" mass="15984">DGRAGAARPPGARPGRARRRGAGLRQPAADPRERAARARGAARPHLQDPGGRWLLERHRGAAPGAAGGRRRPRGRGRGPGLHVPGHRERGDPLRRATRVLRPRARSRRDGPVADRGGALEPDAGRDGRAPVRVPDGPPRRAGALRGARPAA</sequence>
<name>A0A6J4TKH4_9ACTN</name>
<feature type="compositionally biased region" description="Basic residues" evidence="1">
    <location>
        <begin position="95"/>
        <end position="106"/>
    </location>
</feature>
<organism evidence="2">
    <name type="scientific">uncultured Thermoleophilia bacterium</name>
    <dbReference type="NCBI Taxonomy" id="1497501"/>
    <lineage>
        <taxon>Bacteria</taxon>
        <taxon>Bacillati</taxon>
        <taxon>Actinomycetota</taxon>
        <taxon>Thermoleophilia</taxon>
        <taxon>environmental samples</taxon>
    </lineage>
</organism>
<feature type="non-terminal residue" evidence="2">
    <location>
        <position position="1"/>
    </location>
</feature>
<evidence type="ECO:0000313" key="2">
    <source>
        <dbReference type="EMBL" id="CAA9526295.1"/>
    </source>
</evidence>
<protein>
    <submittedName>
        <fullName evidence="2">Bacillosamine/Legionaminic acid biosynthesis aminotransferase PglE 4-keto-6-deoxy-N-Acetyl-D-hexosaminyl-(Lipid carrier) aminotransferase</fullName>
    </submittedName>
</protein>
<proteinExistence type="predicted"/>
<evidence type="ECO:0000256" key="1">
    <source>
        <dbReference type="SAM" id="MobiDB-lite"/>
    </source>
</evidence>
<feature type="non-terminal residue" evidence="2">
    <location>
        <position position="151"/>
    </location>
</feature>
<reference evidence="2" key="1">
    <citation type="submission" date="2020-02" db="EMBL/GenBank/DDBJ databases">
        <authorList>
            <person name="Meier V. D."/>
        </authorList>
    </citation>
    <scope>NUCLEOTIDE SEQUENCE</scope>
    <source>
        <strain evidence="2">AVDCRST_MAG79</strain>
    </source>
</reference>
<dbReference type="GO" id="GO:0008483">
    <property type="term" value="F:transaminase activity"/>
    <property type="evidence" value="ECO:0007669"/>
    <property type="project" value="UniProtKB-KW"/>
</dbReference>
<dbReference type="EMBL" id="CADCWC010000103">
    <property type="protein sequence ID" value="CAA9526295.1"/>
    <property type="molecule type" value="Genomic_DNA"/>
</dbReference>